<feature type="domain" description="Large ribosomal subunit protein uL6 alpha-beta" evidence="6">
    <location>
        <begin position="91"/>
        <end position="164"/>
    </location>
</feature>
<evidence type="ECO:0000256" key="4">
    <source>
        <dbReference type="RuleBase" id="RU003869"/>
    </source>
</evidence>
<dbReference type="PANTHER" id="PTHR11655">
    <property type="entry name" value="60S/50S RIBOSOMAL PROTEIN L6/L9"/>
    <property type="match status" value="1"/>
</dbReference>
<evidence type="ECO:0000256" key="3">
    <source>
        <dbReference type="HAMAP-Rule" id="MF_01365"/>
    </source>
</evidence>
<accession>A0ABT5YQK2</accession>
<gene>
    <name evidence="3 7" type="primary">rplF</name>
    <name evidence="7" type="ORF">P2G67_14870</name>
</gene>
<dbReference type="PANTHER" id="PTHR11655:SF14">
    <property type="entry name" value="LARGE RIBOSOMAL SUBUNIT PROTEIN UL6M"/>
    <property type="match status" value="1"/>
</dbReference>
<dbReference type="InterPro" id="IPR020040">
    <property type="entry name" value="Ribosomal_uL6_a/b-dom"/>
</dbReference>
<comment type="similarity">
    <text evidence="3 4">Belongs to the universal ribosomal protein uL6 family.</text>
</comment>
<feature type="domain" description="Large ribosomal subunit protein uL6 alpha-beta" evidence="6">
    <location>
        <begin position="11"/>
        <end position="82"/>
    </location>
</feature>
<evidence type="ECO:0000259" key="6">
    <source>
        <dbReference type="Pfam" id="PF00347"/>
    </source>
</evidence>
<evidence type="ECO:0000256" key="5">
    <source>
        <dbReference type="RuleBase" id="RU003870"/>
    </source>
</evidence>
<dbReference type="Proteomes" id="UP001215503">
    <property type="component" value="Unassembled WGS sequence"/>
</dbReference>
<evidence type="ECO:0000313" key="8">
    <source>
        <dbReference type="Proteomes" id="UP001215503"/>
    </source>
</evidence>
<dbReference type="SUPFAM" id="SSF56053">
    <property type="entry name" value="Ribosomal protein L6"/>
    <property type="match status" value="2"/>
</dbReference>
<comment type="function">
    <text evidence="3 5">This protein binds to the 23S rRNA, and is important in its secondary structure. It is located near the subunit interface in the base of the L7/L12 stalk, and near the tRNA binding site of the peptidyltransferase center.</text>
</comment>
<comment type="caution">
    <text evidence="7">The sequence shown here is derived from an EMBL/GenBank/DDBJ whole genome shotgun (WGS) entry which is preliminary data.</text>
</comment>
<proteinExistence type="inferred from homology"/>
<dbReference type="PRINTS" id="PR00059">
    <property type="entry name" value="RIBOSOMALL6"/>
</dbReference>
<dbReference type="RefSeq" id="WP_275824043.1">
    <property type="nucleotide sequence ID" value="NZ_JARHUD010000011.1"/>
</dbReference>
<keyword evidence="1 3" id="KW-0689">Ribosomal protein</keyword>
<evidence type="ECO:0000256" key="1">
    <source>
        <dbReference type="ARBA" id="ARBA00022980"/>
    </source>
</evidence>
<name>A0ABT5YQK2_9PROT</name>
<evidence type="ECO:0000256" key="2">
    <source>
        <dbReference type="ARBA" id="ARBA00023274"/>
    </source>
</evidence>
<sequence>MSRVGKNPVAVPDGVDVKIDGVLVTAKGKLGELQYRATEDVQIAMEDGKVTVTPANEGKRARAMWGTARARIQNMVRGVSEGFKRDLEITGVGYRAAVQGSTLNLQLGYSHDINYPIPEGLKVVCERQSAISISGADKQLVGQFAAEVRGMRAPEPYKGKGVRYSDEQIIRKEGKKK</sequence>
<dbReference type="EMBL" id="JARHUD010000011">
    <property type="protein sequence ID" value="MDF2097260.1"/>
    <property type="molecule type" value="Genomic_DNA"/>
</dbReference>
<organism evidence="7 8">
    <name type="scientific">Aquibaculum arenosum</name>
    <dbReference type="NCBI Taxonomy" id="3032591"/>
    <lineage>
        <taxon>Bacteria</taxon>
        <taxon>Pseudomonadati</taxon>
        <taxon>Pseudomonadota</taxon>
        <taxon>Alphaproteobacteria</taxon>
        <taxon>Rhodospirillales</taxon>
        <taxon>Rhodovibrionaceae</taxon>
        <taxon>Aquibaculum</taxon>
    </lineage>
</organism>
<dbReference type="PROSITE" id="PS00525">
    <property type="entry name" value="RIBOSOMAL_L6_1"/>
    <property type="match status" value="1"/>
</dbReference>
<dbReference type="InterPro" id="IPR000702">
    <property type="entry name" value="Ribosomal_uL6-like"/>
</dbReference>
<dbReference type="InterPro" id="IPR019906">
    <property type="entry name" value="Ribosomal_uL6_bac-type"/>
</dbReference>
<dbReference type="InterPro" id="IPR002358">
    <property type="entry name" value="Ribosomal_uL6_CS"/>
</dbReference>
<dbReference type="HAMAP" id="MF_01365_B">
    <property type="entry name" value="Ribosomal_uL6_B"/>
    <property type="match status" value="1"/>
</dbReference>
<keyword evidence="3 5" id="KW-0694">RNA-binding</keyword>
<dbReference type="InterPro" id="IPR036789">
    <property type="entry name" value="Ribosomal_uL6-like_a/b-dom_sf"/>
</dbReference>
<protein>
    <recommendedName>
        <fullName evidence="3">Large ribosomal subunit protein uL6</fullName>
    </recommendedName>
</protein>
<reference evidence="7 8" key="1">
    <citation type="submission" date="2023-03" db="EMBL/GenBank/DDBJ databases">
        <title>Fodinicurvata sp. CAU 1616 isolated from sea sendiment.</title>
        <authorList>
            <person name="Kim W."/>
        </authorList>
    </citation>
    <scope>NUCLEOTIDE SEQUENCE [LARGE SCALE GENOMIC DNA]</scope>
    <source>
        <strain evidence="7 8">CAU 1616</strain>
    </source>
</reference>
<dbReference type="Gene3D" id="3.90.930.12">
    <property type="entry name" value="Ribosomal protein L6, alpha-beta domain"/>
    <property type="match status" value="2"/>
</dbReference>
<keyword evidence="8" id="KW-1185">Reference proteome</keyword>
<keyword evidence="3 5" id="KW-0699">rRNA-binding</keyword>
<dbReference type="Pfam" id="PF00347">
    <property type="entry name" value="Ribosomal_L6"/>
    <property type="match status" value="2"/>
</dbReference>
<dbReference type="NCBIfam" id="TIGR03654">
    <property type="entry name" value="L6_bact"/>
    <property type="match status" value="1"/>
</dbReference>
<dbReference type="PIRSF" id="PIRSF002162">
    <property type="entry name" value="Ribosomal_L6"/>
    <property type="match status" value="1"/>
</dbReference>
<keyword evidence="2 3" id="KW-0687">Ribonucleoprotein</keyword>
<comment type="subunit">
    <text evidence="3">Part of the 50S ribosomal subunit.</text>
</comment>
<evidence type="ECO:0000313" key="7">
    <source>
        <dbReference type="EMBL" id="MDF2097260.1"/>
    </source>
</evidence>
<dbReference type="GO" id="GO:0005840">
    <property type="term" value="C:ribosome"/>
    <property type="evidence" value="ECO:0007669"/>
    <property type="project" value="UniProtKB-KW"/>
</dbReference>